<dbReference type="SUPFAM" id="SSF56801">
    <property type="entry name" value="Acetyl-CoA synthetase-like"/>
    <property type="match status" value="1"/>
</dbReference>
<keyword evidence="4" id="KW-0067">ATP-binding</keyword>
<name>A0A127F6U0_STEDE</name>
<dbReference type="InterPro" id="IPR020845">
    <property type="entry name" value="AMP-binding_CS"/>
</dbReference>
<dbReference type="Pfam" id="PF00501">
    <property type="entry name" value="AMP-binding"/>
    <property type="match status" value="1"/>
</dbReference>
<organism evidence="7 8">
    <name type="scientific">Steroidobacter denitrificans</name>
    <dbReference type="NCBI Taxonomy" id="465721"/>
    <lineage>
        <taxon>Bacteria</taxon>
        <taxon>Pseudomonadati</taxon>
        <taxon>Pseudomonadota</taxon>
        <taxon>Gammaproteobacteria</taxon>
        <taxon>Steroidobacterales</taxon>
        <taxon>Steroidobacteraceae</taxon>
        <taxon>Steroidobacter</taxon>
    </lineage>
</organism>
<dbReference type="RefSeq" id="WP_066918691.1">
    <property type="nucleotide sequence ID" value="NZ_CP011971.1"/>
</dbReference>
<dbReference type="InterPro" id="IPR025110">
    <property type="entry name" value="AMP-bd_C"/>
</dbReference>
<sequence>MNNVDLKNERNRIPFRLLRLHADAIGDSPFLLSDERSYSYGQANAVVNAYAHGLRRLGLQAGDRLMLYMHSCVEFVLLSLAANKLGALWVPVNTDYRGEWLSDTINASKGAVLVTDTDLLEKLRPVERELRYERLVLRGGAEAAGGEFAQRGIVSLDELADNSEAEPETKHIGYGDAAAVLWTSGTTGKPKGVLQSHNVWIRAAVNNDRLYGTRPGDITYNCLPLYNSAAWVANIYRALTTGIPCALDEQFSVSKFWDRIRFYGATQTMTLGAMHMFLWNEPRKADDADNPLRVASMVPMPHKLIAPFCERFGLEAIVQGFGQSEVMPILTKAESAEKQFKPNALGKLFEDMELKLLRDDGQEAGPGEPGEFTIRPLAPHIIFSGYFDDPEATKKAFRGEWYGTGDLGMRDAEGDYFFVDRKKDYIRYKGRNISSLQVEGIAASHPAVQAAAVYGLPSDTLESEHEIKLDVILKPGQQLRPEELAGYINERAPYFCVPRYIDFVDELPYTPTQKLEKYKLRAKGLSASTWDRLKSDFKLQR</sequence>
<comment type="similarity">
    <text evidence="1">Belongs to the ATP-dependent AMP-binding enzyme family.</text>
</comment>
<dbReference type="Pfam" id="PF13193">
    <property type="entry name" value="AMP-binding_C"/>
    <property type="match status" value="1"/>
</dbReference>
<keyword evidence="8" id="KW-1185">Reference proteome</keyword>
<dbReference type="KEGG" id="sdf:ACG33_03410"/>
<keyword evidence="3" id="KW-0547">Nucleotide-binding</keyword>
<dbReference type="AlphaFoldDB" id="A0A127F6U0"/>
<dbReference type="Gene3D" id="3.40.50.12780">
    <property type="entry name" value="N-terminal domain of ligase-like"/>
    <property type="match status" value="1"/>
</dbReference>
<evidence type="ECO:0000256" key="1">
    <source>
        <dbReference type="ARBA" id="ARBA00006432"/>
    </source>
</evidence>
<evidence type="ECO:0000259" key="5">
    <source>
        <dbReference type="Pfam" id="PF00501"/>
    </source>
</evidence>
<evidence type="ECO:0000256" key="4">
    <source>
        <dbReference type="ARBA" id="ARBA00022840"/>
    </source>
</evidence>
<evidence type="ECO:0000313" key="8">
    <source>
        <dbReference type="Proteomes" id="UP000070250"/>
    </source>
</evidence>
<gene>
    <name evidence="7" type="ORF">ACG33_03410</name>
</gene>
<evidence type="ECO:0000313" key="7">
    <source>
        <dbReference type="EMBL" id="AMN46166.1"/>
    </source>
</evidence>
<dbReference type="Gene3D" id="3.30.300.30">
    <property type="match status" value="1"/>
</dbReference>
<dbReference type="GO" id="GO:0005524">
    <property type="term" value="F:ATP binding"/>
    <property type="evidence" value="ECO:0007669"/>
    <property type="project" value="UniProtKB-KW"/>
</dbReference>
<dbReference type="OrthoDB" id="9803968at2"/>
<dbReference type="PANTHER" id="PTHR43107:SF15">
    <property type="entry name" value="FATTY ACID TRANSPORT PROTEIN 3, ISOFORM A"/>
    <property type="match status" value="1"/>
</dbReference>
<accession>A0A127F6U0</accession>
<feature type="domain" description="AMP-binding enzyme C-terminal" evidence="6">
    <location>
        <begin position="438"/>
        <end position="514"/>
    </location>
</feature>
<dbReference type="GO" id="GO:0044539">
    <property type="term" value="P:long-chain fatty acid import into cell"/>
    <property type="evidence" value="ECO:0007669"/>
    <property type="project" value="TreeGrafter"/>
</dbReference>
<dbReference type="STRING" id="465721.ACG33_03410"/>
<dbReference type="EMBL" id="CP011971">
    <property type="protein sequence ID" value="AMN46166.1"/>
    <property type="molecule type" value="Genomic_DNA"/>
</dbReference>
<dbReference type="GO" id="GO:0004467">
    <property type="term" value="F:long-chain fatty acid-CoA ligase activity"/>
    <property type="evidence" value="ECO:0007669"/>
    <property type="project" value="TreeGrafter"/>
</dbReference>
<evidence type="ECO:0000259" key="6">
    <source>
        <dbReference type="Pfam" id="PF13193"/>
    </source>
</evidence>
<evidence type="ECO:0000256" key="3">
    <source>
        <dbReference type="ARBA" id="ARBA00022741"/>
    </source>
</evidence>
<dbReference type="PANTHER" id="PTHR43107">
    <property type="entry name" value="LONG-CHAIN FATTY ACID TRANSPORT PROTEIN"/>
    <property type="match status" value="1"/>
</dbReference>
<dbReference type="EC" id="6.2.1.-" evidence="7"/>
<dbReference type="GO" id="GO:0005324">
    <property type="term" value="F:long-chain fatty acid transmembrane transporter activity"/>
    <property type="evidence" value="ECO:0007669"/>
    <property type="project" value="TreeGrafter"/>
</dbReference>
<dbReference type="InterPro" id="IPR045851">
    <property type="entry name" value="AMP-bd_C_sf"/>
</dbReference>
<dbReference type="PROSITE" id="PS00455">
    <property type="entry name" value="AMP_BINDING"/>
    <property type="match status" value="1"/>
</dbReference>
<dbReference type="InterPro" id="IPR000873">
    <property type="entry name" value="AMP-dep_synth/lig_dom"/>
</dbReference>
<dbReference type="GO" id="GO:0005886">
    <property type="term" value="C:plasma membrane"/>
    <property type="evidence" value="ECO:0007669"/>
    <property type="project" value="TreeGrafter"/>
</dbReference>
<evidence type="ECO:0000256" key="2">
    <source>
        <dbReference type="ARBA" id="ARBA00022598"/>
    </source>
</evidence>
<feature type="domain" description="AMP-dependent synthetase/ligase" evidence="5">
    <location>
        <begin position="23"/>
        <end position="386"/>
    </location>
</feature>
<proteinExistence type="inferred from homology"/>
<reference evidence="7 8" key="1">
    <citation type="submission" date="2015-06" db="EMBL/GenBank/DDBJ databases">
        <title>A Comprehensive Approach to Explore the Metabolic and Phylogenetic Diversity of Bacterial Steroid Degradation in the Environment: Testosterone as an Example.</title>
        <authorList>
            <person name="Yang F.-C."/>
            <person name="Chen Y.-L."/>
            <person name="Yu C.-P."/>
            <person name="Tang S.-L."/>
            <person name="Wang P.-H."/>
            <person name="Ismail W."/>
            <person name="Wang C.-H."/>
            <person name="Yang C.-Y."/>
            <person name="Chiang Y.-R."/>
        </authorList>
    </citation>
    <scope>NUCLEOTIDE SEQUENCE [LARGE SCALE GENOMIC DNA]</scope>
    <source>
        <strain evidence="7 8">DSM 18526</strain>
    </source>
</reference>
<protein>
    <submittedName>
        <fullName evidence="7">Crotonobetaine/carnitine-CoA ligase</fullName>
        <ecNumber evidence="7">6.2.1.-</ecNumber>
    </submittedName>
</protein>
<keyword evidence="2 7" id="KW-0436">Ligase</keyword>
<dbReference type="Proteomes" id="UP000070250">
    <property type="component" value="Chromosome"/>
</dbReference>
<dbReference type="InterPro" id="IPR042099">
    <property type="entry name" value="ANL_N_sf"/>
</dbReference>